<dbReference type="PANTHER" id="PTHR34883">
    <property type="entry name" value="SERINE-RICH PROTEIN, PUTATIVE-RELATED-RELATED"/>
    <property type="match status" value="1"/>
</dbReference>
<evidence type="ECO:0000256" key="4">
    <source>
        <dbReference type="SAM" id="Phobius"/>
    </source>
</evidence>
<dbReference type="CDD" id="cd00920">
    <property type="entry name" value="Cupredoxin"/>
    <property type="match status" value="1"/>
</dbReference>
<comment type="caution">
    <text evidence="7">The sequence shown here is derived from an EMBL/GenBank/DDBJ whole genome shotgun (WGS) entry which is preliminary data.</text>
</comment>
<feature type="compositionally biased region" description="Low complexity" evidence="3">
    <location>
        <begin position="188"/>
        <end position="199"/>
    </location>
</feature>
<dbReference type="GO" id="GO:0005507">
    <property type="term" value="F:copper ion binding"/>
    <property type="evidence" value="ECO:0007669"/>
    <property type="project" value="InterPro"/>
</dbReference>
<feature type="domain" description="Blue (type 1) copper" evidence="6">
    <location>
        <begin position="53"/>
        <end position="148"/>
    </location>
</feature>
<keyword evidence="4" id="KW-0472">Membrane</keyword>
<gene>
    <name evidence="7" type="ORF">D9615_001795</name>
</gene>
<dbReference type="Proteomes" id="UP000565441">
    <property type="component" value="Unassembled WGS sequence"/>
</dbReference>
<name>A0A8H5HPB7_9AGAR</name>
<evidence type="ECO:0000259" key="6">
    <source>
        <dbReference type="Pfam" id="PF00127"/>
    </source>
</evidence>
<feature type="transmembrane region" description="Helical" evidence="4">
    <location>
        <begin position="208"/>
        <end position="226"/>
    </location>
</feature>
<sequence>MFATALIVSLLPALAAAQGYGAPDPKPTSSAAAGAAAVPSAPADTPGHMNIDVAFQSQFVFHPANITAPNGTLVTFWFPNSGLDHSVTQSSFAAPCTYLAATDNSSAGFDSALQSAKSFTINITDDTKPIWYHCKQAGHCGMGMVGSINAPATGNTFDNFKAAALKIGPSEVQESNSGPVTGGVNGIATAPPASSTGTTTTKDSGATALVYNAFFALFAAALAAGLSL</sequence>
<feature type="region of interest" description="Disordered" evidence="3">
    <location>
        <begin position="171"/>
        <end position="199"/>
    </location>
</feature>
<organism evidence="7 8">
    <name type="scientific">Tricholomella constricta</name>
    <dbReference type="NCBI Taxonomy" id="117010"/>
    <lineage>
        <taxon>Eukaryota</taxon>
        <taxon>Fungi</taxon>
        <taxon>Dikarya</taxon>
        <taxon>Basidiomycota</taxon>
        <taxon>Agaricomycotina</taxon>
        <taxon>Agaricomycetes</taxon>
        <taxon>Agaricomycetidae</taxon>
        <taxon>Agaricales</taxon>
        <taxon>Tricholomatineae</taxon>
        <taxon>Lyophyllaceae</taxon>
        <taxon>Tricholomella</taxon>
    </lineage>
</organism>
<dbReference type="GO" id="GO:0009055">
    <property type="term" value="F:electron transfer activity"/>
    <property type="evidence" value="ECO:0007669"/>
    <property type="project" value="InterPro"/>
</dbReference>
<evidence type="ECO:0000313" key="7">
    <source>
        <dbReference type="EMBL" id="KAF5387058.1"/>
    </source>
</evidence>
<evidence type="ECO:0000256" key="3">
    <source>
        <dbReference type="SAM" id="MobiDB-lite"/>
    </source>
</evidence>
<dbReference type="InterPro" id="IPR008972">
    <property type="entry name" value="Cupredoxin"/>
</dbReference>
<dbReference type="Pfam" id="PF00127">
    <property type="entry name" value="Copper-bind"/>
    <property type="match status" value="1"/>
</dbReference>
<evidence type="ECO:0000256" key="1">
    <source>
        <dbReference type="ARBA" id="ARBA00022723"/>
    </source>
</evidence>
<reference evidence="7 8" key="1">
    <citation type="journal article" date="2020" name="ISME J.">
        <title>Uncovering the hidden diversity of litter-decomposition mechanisms in mushroom-forming fungi.</title>
        <authorList>
            <person name="Floudas D."/>
            <person name="Bentzer J."/>
            <person name="Ahren D."/>
            <person name="Johansson T."/>
            <person name="Persson P."/>
            <person name="Tunlid A."/>
        </authorList>
    </citation>
    <scope>NUCLEOTIDE SEQUENCE [LARGE SCALE GENOMIC DNA]</scope>
    <source>
        <strain evidence="7 8">CBS 661.87</strain>
    </source>
</reference>
<dbReference type="PANTHER" id="PTHR34883:SF15">
    <property type="entry name" value="EXTRACELLULAR SERINE-RICH PROTEIN"/>
    <property type="match status" value="1"/>
</dbReference>
<keyword evidence="8" id="KW-1185">Reference proteome</keyword>
<dbReference type="OrthoDB" id="1921208at2759"/>
<dbReference type="InterPro" id="IPR000923">
    <property type="entry name" value="BlueCu_1"/>
</dbReference>
<dbReference type="EMBL" id="JAACJP010000002">
    <property type="protein sequence ID" value="KAF5387058.1"/>
    <property type="molecule type" value="Genomic_DNA"/>
</dbReference>
<dbReference type="SUPFAM" id="SSF49503">
    <property type="entry name" value="Cupredoxins"/>
    <property type="match status" value="1"/>
</dbReference>
<protein>
    <recommendedName>
        <fullName evidence="6">Blue (type 1) copper domain-containing protein</fullName>
    </recommendedName>
</protein>
<dbReference type="AlphaFoldDB" id="A0A8H5HPB7"/>
<keyword evidence="2" id="KW-0186">Copper</keyword>
<evidence type="ECO:0000256" key="5">
    <source>
        <dbReference type="SAM" id="SignalP"/>
    </source>
</evidence>
<dbReference type="Gene3D" id="2.60.40.420">
    <property type="entry name" value="Cupredoxins - blue copper proteins"/>
    <property type="match status" value="1"/>
</dbReference>
<evidence type="ECO:0000256" key="2">
    <source>
        <dbReference type="ARBA" id="ARBA00023008"/>
    </source>
</evidence>
<feature type="chain" id="PRO_5034439451" description="Blue (type 1) copper domain-containing protein" evidence="5">
    <location>
        <begin position="18"/>
        <end position="228"/>
    </location>
</feature>
<evidence type="ECO:0000313" key="8">
    <source>
        <dbReference type="Proteomes" id="UP000565441"/>
    </source>
</evidence>
<keyword evidence="5" id="KW-0732">Signal</keyword>
<proteinExistence type="predicted"/>
<keyword evidence="4" id="KW-0812">Transmembrane</keyword>
<keyword evidence="4" id="KW-1133">Transmembrane helix</keyword>
<feature type="signal peptide" evidence="5">
    <location>
        <begin position="1"/>
        <end position="17"/>
    </location>
</feature>
<dbReference type="InterPro" id="IPR052953">
    <property type="entry name" value="Ser-rich/MCO-related"/>
</dbReference>
<accession>A0A8H5HPB7</accession>
<keyword evidence="1" id="KW-0479">Metal-binding</keyword>